<evidence type="ECO:0000313" key="2">
    <source>
        <dbReference type="EMBL" id="AAM19353.1"/>
    </source>
</evidence>
<dbReference type="PANTHER" id="PTHR11017">
    <property type="entry name" value="LEUCINE-RICH REPEAT-CONTAINING PROTEIN"/>
    <property type="match status" value="1"/>
</dbReference>
<dbReference type="PANTHER" id="PTHR11017:SF570">
    <property type="entry name" value="DISEASE RESISTANCE PROTEIN (TIR-NBS CLASS)-RELATED"/>
    <property type="match status" value="1"/>
</dbReference>
<name>Q8S4X3_PEA</name>
<dbReference type="InterPro" id="IPR002182">
    <property type="entry name" value="NB-ARC"/>
</dbReference>
<protein>
    <submittedName>
        <fullName evidence="2">TIR-similar-domain-containing protein TSDC</fullName>
    </submittedName>
</protein>
<dbReference type="PRINTS" id="PR00364">
    <property type="entry name" value="DISEASERSIST"/>
</dbReference>
<dbReference type="GO" id="GO:0006952">
    <property type="term" value="P:defense response"/>
    <property type="evidence" value="ECO:0007669"/>
    <property type="project" value="InterPro"/>
</dbReference>
<dbReference type="InterPro" id="IPR042197">
    <property type="entry name" value="Apaf_helical"/>
</dbReference>
<dbReference type="Pfam" id="PF00931">
    <property type="entry name" value="NB-ARC"/>
    <property type="match status" value="1"/>
</dbReference>
<organism evidence="2">
    <name type="scientific">Pisum sativum</name>
    <name type="common">Garden pea</name>
    <name type="synonym">Lathyrus oleraceus</name>
    <dbReference type="NCBI Taxonomy" id="3888"/>
    <lineage>
        <taxon>Eukaryota</taxon>
        <taxon>Viridiplantae</taxon>
        <taxon>Streptophyta</taxon>
        <taxon>Embryophyta</taxon>
        <taxon>Tracheophyta</taxon>
        <taxon>Spermatophyta</taxon>
        <taxon>Magnoliopsida</taxon>
        <taxon>eudicotyledons</taxon>
        <taxon>Gunneridae</taxon>
        <taxon>Pentapetalae</taxon>
        <taxon>rosids</taxon>
        <taxon>fabids</taxon>
        <taxon>Fabales</taxon>
        <taxon>Fabaceae</taxon>
        <taxon>Papilionoideae</taxon>
        <taxon>50 kb inversion clade</taxon>
        <taxon>NPAAA clade</taxon>
        <taxon>Hologalegina</taxon>
        <taxon>IRL clade</taxon>
        <taxon>Fabeae</taxon>
        <taxon>Lathyrus</taxon>
    </lineage>
</organism>
<dbReference type="Gene3D" id="3.40.50.10140">
    <property type="entry name" value="Toll/interleukin-1 receptor homology (TIR) domain"/>
    <property type="match status" value="1"/>
</dbReference>
<proteinExistence type="evidence at transcript level"/>
<dbReference type="InterPro" id="IPR044974">
    <property type="entry name" value="Disease_R_plants"/>
</dbReference>
<dbReference type="GO" id="GO:0043531">
    <property type="term" value="F:ADP binding"/>
    <property type="evidence" value="ECO:0007669"/>
    <property type="project" value="InterPro"/>
</dbReference>
<dbReference type="PROSITE" id="PS50104">
    <property type="entry name" value="TIR"/>
    <property type="match status" value="1"/>
</dbReference>
<dbReference type="InterPro" id="IPR035897">
    <property type="entry name" value="Toll_tir_struct_dom_sf"/>
</dbReference>
<dbReference type="SUPFAM" id="SSF52540">
    <property type="entry name" value="P-loop containing nucleoside triphosphate hydrolases"/>
    <property type="match status" value="1"/>
</dbReference>
<accession>Q8S4X3</accession>
<dbReference type="Gene3D" id="3.40.50.300">
    <property type="entry name" value="P-loop containing nucleotide triphosphate hydrolases"/>
    <property type="match status" value="1"/>
</dbReference>
<dbReference type="InterPro" id="IPR027417">
    <property type="entry name" value="P-loop_NTPase"/>
</dbReference>
<dbReference type="Pfam" id="PF01582">
    <property type="entry name" value="TIR"/>
    <property type="match status" value="1"/>
</dbReference>
<sequence>MEADILIPEVENLTLQVRRRQWNGFRKLLKKITTFNMKCDFQPFSILIPIPSLEHFSSGNIVSFKSREKASDQLLVALRDDNWSIIGLYGRQGSGKTTLVKAMGEKVKFLKMFSKVVFATVSQNINIRTMQEEIADSLDIRFDKNTDAGRARSIFSTIESMIRPILVIFDDVQVKFDPEDFGVPCKSNRCKILVTARCQQDCDLMYCQRDVQLDPLSKEEAWTLFEKHSGIHDEECSSSPDLLNVAREVAFECEGVPRLIKDVASSLRNKPIGWMGKHPLDKSQTFNGLNGKFFLSFRGRRYALRVYRVLFINLYVKGDSRPLWMMEDCRRGDQTSPSLLNVIEASRLSIIVLSENYANSTRCLDELVKILECKKLKKQLVWPIFYKVEPSDIRNMRKCYGKDMARHENIFGVDSERVQKWKSALGEVCNLSGMAYSIGFEYEFFQKIVEHANDIRSRLQLRTI</sequence>
<dbReference type="InterPro" id="IPR000157">
    <property type="entry name" value="TIR_dom"/>
</dbReference>
<dbReference type="SMR" id="Q8S4X3"/>
<evidence type="ECO:0000259" key="1">
    <source>
        <dbReference type="PROSITE" id="PS50104"/>
    </source>
</evidence>
<dbReference type="EMBL" id="AF369886">
    <property type="protein sequence ID" value="AAM19353.1"/>
    <property type="molecule type" value="mRNA"/>
</dbReference>
<dbReference type="SMART" id="SM00255">
    <property type="entry name" value="TIR"/>
    <property type="match status" value="1"/>
</dbReference>
<dbReference type="SUPFAM" id="SSF52200">
    <property type="entry name" value="Toll/Interleukin receptor TIR domain"/>
    <property type="match status" value="1"/>
</dbReference>
<dbReference type="Gene3D" id="1.10.8.430">
    <property type="entry name" value="Helical domain of apoptotic protease-activating factors"/>
    <property type="match status" value="1"/>
</dbReference>
<feature type="domain" description="TIR" evidence="1">
    <location>
        <begin position="289"/>
        <end position="459"/>
    </location>
</feature>
<dbReference type="GO" id="GO:0007165">
    <property type="term" value="P:signal transduction"/>
    <property type="evidence" value="ECO:0007669"/>
    <property type="project" value="InterPro"/>
</dbReference>
<reference evidence="2" key="1">
    <citation type="journal article" date="2002" name="Plant Cell Physiol.">
        <title>Regulation of gene expression by low levels of ultraviolet-B radiation in Pisum sativum: isolation of novel genes by suppression subtractive hybridisation.</title>
        <authorList>
            <person name="Savenstrand H."/>
            <person name="Brosche M."/>
            <person name="Strid A."/>
        </authorList>
    </citation>
    <scope>NUCLEOTIDE SEQUENCE</scope>
</reference>
<dbReference type="AlphaFoldDB" id="Q8S4X3"/>